<dbReference type="RefSeq" id="WP_317696405.1">
    <property type="nucleotide sequence ID" value="NZ_AP026801.1"/>
</dbReference>
<evidence type="ECO:0000313" key="2">
    <source>
        <dbReference type="Proteomes" id="UP001321804"/>
    </source>
</evidence>
<sequence>MMILVVLGIIGFPILVLVETIFVTNHYRTRMAKDDLKRRDFDHYWLGRSGAGYIGVKGTKMMIFKTRENIKHFNTKKLFVFTQKTRVDFNNVYLPPTKVQRYWGVILPPEEFDDFTNWLKENQIPNFPIEQVLNDVRIALSQAQAGEKNDSENKD</sequence>
<gene>
    <name evidence="1" type="ORF">KIMC2_19260</name>
</gene>
<proteinExistence type="predicted"/>
<evidence type="ECO:0000313" key="1">
    <source>
        <dbReference type="EMBL" id="BDR57364.1"/>
    </source>
</evidence>
<dbReference type="KEGG" id="xak:KIMC2_19260"/>
<dbReference type="Proteomes" id="UP001321804">
    <property type="component" value="Chromosome"/>
</dbReference>
<name>A0AAU9DNP2_9LACO</name>
<organism evidence="1 2">
    <name type="scientific">Xylocopilactobacillus apis</name>
    <dbReference type="NCBI Taxonomy" id="2932183"/>
    <lineage>
        <taxon>Bacteria</taxon>
        <taxon>Bacillati</taxon>
        <taxon>Bacillota</taxon>
        <taxon>Bacilli</taxon>
        <taxon>Lactobacillales</taxon>
        <taxon>Lactobacillaceae</taxon>
        <taxon>Xylocopilactobacillus</taxon>
    </lineage>
</organism>
<reference evidence="1 2" key="1">
    <citation type="journal article" date="2023" name="Microbiol. Spectr.">
        <title>Symbiosis of Carpenter Bees with Uncharacterized Lactic Acid Bacteria Showing NAD Auxotrophy.</title>
        <authorList>
            <person name="Kawasaki S."/>
            <person name="Ozawa K."/>
            <person name="Mori T."/>
            <person name="Yamamoto A."/>
            <person name="Ito M."/>
            <person name="Ohkuma M."/>
            <person name="Sakamoto M."/>
            <person name="Matsutani M."/>
        </authorList>
    </citation>
    <scope>NUCLEOTIDE SEQUENCE [LARGE SCALE GENOMIC DNA]</scope>
    <source>
        <strain evidence="1 2">KimC2</strain>
    </source>
</reference>
<accession>A0AAU9DNP2</accession>
<keyword evidence="2" id="KW-1185">Reference proteome</keyword>
<dbReference type="EMBL" id="AP026801">
    <property type="protein sequence ID" value="BDR57364.1"/>
    <property type="molecule type" value="Genomic_DNA"/>
</dbReference>
<protein>
    <submittedName>
        <fullName evidence="1">Uncharacterized protein</fullName>
    </submittedName>
</protein>
<dbReference type="AlphaFoldDB" id="A0AAU9DNP2"/>